<keyword evidence="1" id="KW-0808">Transferase</keyword>
<feature type="domain" description="N-acetyltransferase" evidence="3">
    <location>
        <begin position="9"/>
        <end position="158"/>
    </location>
</feature>
<evidence type="ECO:0000313" key="5">
    <source>
        <dbReference type="Proteomes" id="UP000806528"/>
    </source>
</evidence>
<dbReference type="PROSITE" id="PS51186">
    <property type="entry name" value="GNAT"/>
    <property type="match status" value="1"/>
</dbReference>
<reference evidence="4 5" key="1">
    <citation type="submission" date="2020-09" db="EMBL/GenBank/DDBJ databases">
        <title>Diversity and distribution of actinomycetes associated with coral in the coast of Hainan.</title>
        <authorList>
            <person name="Li F."/>
        </authorList>
    </citation>
    <scope>NUCLEOTIDE SEQUENCE [LARGE SCALE GENOMIC DNA]</scope>
    <source>
        <strain evidence="4 5">HNM0947</strain>
    </source>
</reference>
<dbReference type="CDD" id="cd04301">
    <property type="entry name" value="NAT_SF"/>
    <property type="match status" value="1"/>
</dbReference>
<dbReference type="PANTHER" id="PTHR43877:SF5">
    <property type="entry name" value="BLL8307 PROTEIN"/>
    <property type="match status" value="1"/>
</dbReference>
<dbReference type="RefSeq" id="WP_193121839.1">
    <property type="nucleotide sequence ID" value="NZ_JADBGI010000008.1"/>
</dbReference>
<evidence type="ECO:0000256" key="2">
    <source>
        <dbReference type="ARBA" id="ARBA00023315"/>
    </source>
</evidence>
<accession>A0ABR9P684</accession>
<dbReference type="EMBL" id="JADBGI010000008">
    <property type="protein sequence ID" value="MBE2999210.1"/>
    <property type="molecule type" value="Genomic_DNA"/>
</dbReference>
<proteinExistence type="predicted"/>
<dbReference type="InterPro" id="IPR016181">
    <property type="entry name" value="Acyl_CoA_acyltransferase"/>
</dbReference>
<dbReference type="InterPro" id="IPR000182">
    <property type="entry name" value="GNAT_dom"/>
</dbReference>
<name>A0ABR9P684_9ACTN</name>
<keyword evidence="5" id="KW-1185">Reference proteome</keyword>
<sequence length="160" mass="17210">MSTPTAFAIETDDLSGPEIAAFLEDHVSQLRELSPPGSSHALDLEALRAPEVSFWRVSDGGSLVGCGALKDLGDGHAELKSMRTSPTRVRSGIASALLTHILGEAEARGFERVSLETGSFGFFAPARALYTRFGFEYCAPFADYSEDPHSVFMTLDLPRG</sequence>
<dbReference type="Proteomes" id="UP000806528">
    <property type="component" value="Unassembled WGS sequence"/>
</dbReference>
<dbReference type="SUPFAM" id="SSF55729">
    <property type="entry name" value="Acyl-CoA N-acyltransferases (Nat)"/>
    <property type="match status" value="1"/>
</dbReference>
<evidence type="ECO:0000256" key="1">
    <source>
        <dbReference type="ARBA" id="ARBA00022679"/>
    </source>
</evidence>
<gene>
    <name evidence="4" type="ORF">IDM40_10915</name>
</gene>
<organism evidence="4 5">
    <name type="scientific">Nocardiopsis coralli</name>
    <dbReference type="NCBI Taxonomy" id="2772213"/>
    <lineage>
        <taxon>Bacteria</taxon>
        <taxon>Bacillati</taxon>
        <taxon>Actinomycetota</taxon>
        <taxon>Actinomycetes</taxon>
        <taxon>Streptosporangiales</taxon>
        <taxon>Nocardiopsidaceae</taxon>
        <taxon>Nocardiopsis</taxon>
    </lineage>
</organism>
<dbReference type="Gene3D" id="3.40.630.30">
    <property type="match status" value="1"/>
</dbReference>
<evidence type="ECO:0000313" key="4">
    <source>
        <dbReference type="EMBL" id="MBE2999210.1"/>
    </source>
</evidence>
<protein>
    <submittedName>
        <fullName evidence="4">GNAT family N-acetyltransferase</fullName>
    </submittedName>
</protein>
<keyword evidence="2" id="KW-0012">Acyltransferase</keyword>
<dbReference type="InterPro" id="IPR050832">
    <property type="entry name" value="Bact_Acetyltransf"/>
</dbReference>
<evidence type="ECO:0000259" key="3">
    <source>
        <dbReference type="PROSITE" id="PS51186"/>
    </source>
</evidence>
<dbReference type="Pfam" id="PF00583">
    <property type="entry name" value="Acetyltransf_1"/>
    <property type="match status" value="1"/>
</dbReference>
<dbReference type="PANTHER" id="PTHR43877">
    <property type="entry name" value="AMINOALKYLPHOSPHONATE N-ACETYLTRANSFERASE-RELATED-RELATED"/>
    <property type="match status" value="1"/>
</dbReference>
<comment type="caution">
    <text evidence="4">The sequence shown here is derived from an EMBL/GenBank/DDBJ whole genome shotgun (WGS) entry which is preliminary data.</text>
</comment>